<dbReference type="Gene3D" id="1.10.10.10">
    <property type="entry name" value="Winged helix-like DNA-binding domain superfamily/Winged helix DNA-binding domain"/>
    <property type="match status" value="1"/>
</dbReference>
<dbReference type="EMBL" id="JAAQQR010000005">
    <property type="protein sequence ID" value="NID05667.1"/>
    <property type="molecule type" value="Genomic_DNA"/>
</dbReference>
<evidence type="ECO:0000313" key="8">
    <source>
        <dbReference type="Proteomes" id="UP001429601"/>
    </source>
</evidence>
<dbReference type="Pfam" id="PF00155">
    <property type="entry name" value="Aminotran_1_2"/>
    <property type="match status" value="1"/>
</dbReference>
<dbReference type="InterPro" id="IPR015424">
    <property type="entry name" value="PyrdxlP-dep_Trfase"/>
</dbReference>
<proteinExistence type="inferred from homology"/>
<dbReference type="PANTHER" id="PTHR46577:SF1">
    <property type="entry name" value="HTH-TYPE TRANSCRIPTIONAL REGULATORY PROTEIN GABR"/>
    <property type="match status" value="1"/>
</dbReference>
<dbReference type="InterPro" id="IPR000524">
    <property type="entry name" value="Tscrpt_reg_HTH_GntR"/>
</dbReference>
<sequence>MPHALDIRIDRSAASTLTEQIRLGVLAAIRSGALAPGARLPSWQALAAQLGVARGTVKSAYERLADEQVIVSSQPGGTRVADHPTATRSAPANDAEVPELYQHLFAGPAMFQMGVPASDSFPVSLFARLRAHAARQEVMSPAVYPDPRGELAFRREIAAHLALARGVECRPSQIFVTAGFAGALEITLRVLGLAGGAAWMENPGFFHSRRALKLAQLDPVPIPVDDDGMDVDYGIERFPHAALALVTPGQQAPLGGTLSLGRRVALIAWAAQNGAWIIEDDYLGELQLRRRAAPALASLDQSGRVIHIGSFSKTISPALRLGFIVAPPDLVDKFTEAVLCLGSAPGPAVQHATARFMSEGHYMRHLRRMKRIYSARGDALQKALERKGYDVRIGGLAALLRLPDGVPDAAVAKEARSLGLAPEPLSGWFAPGSVPTSGLLLGIATADEARLSVACERLHDLISKRRQE</sequence>
<dbReference type="InterPro" id="IPR004839">
    <property type="entry name" value="Aminotransferase_I/II_large"/>
</dbReference>
<feature type="domain" description="HTH gntR-type" evidence="6">
    <location>
        <begin position="15"/>
        <end position="83"/>
    </location>
</feature>
<keyword evidence="2" id="KW-0663">Pyridoxal phosphate</keyword>
<dbReference type="CDD" id="cd07377">
    <property type="entry name" value="WHTH_GntR"/>
    <property type="match status" value="1"/>
</dbReference>
<dbReference type="Proteomes" id="UP001429601">
    <property type="component" value="Unassembled WGS sequence"/>
</dbReference>
<accession>A0ABX0Q7S7</accession>
<dbReference type="PANTHER" id="PTHR46577">
    <property type="entry name" value="HTH-TYPE TRANSCRIPTIONAL REGULATORY PROTEIN GABR"/>
    <property type="match status" value="1"/>
</dbReference>
<evidence type="ECO:0000313" key="7">
    <source>
        <dbReference type="EMBL" id="NID05667.1"/>
    </source>
</evidence>
<keyword evidence="3" id="KW-0805">Transcription regulation</keyword>
<dbReference type="SMART" id="SM00345">
    <property type="entry name" value="HTH_GNTR"/>
    <property type="match status" value="1"/>
</dbReference>
<dbReference type="Pfam" id="PF00392">
    <property type="entry name" value="GntR"/>
    <property type="match status" value="1"/>
</dbReference>
<dbReference type="CDD" id="cd00609">
    <property type="entry name" value="AAT_like"/>
    <property type="match status" value="1"/>
</dbReference>
<dbReference type="Gene3D" id="3.40.640.10">
    <property type="entry name" value="Type I PLP-dependent aspartate aminotransferase-like (Major domain)"/>
    <property type="match status" value="1"/>
</dbReference>
<dbReference type="GO" id="GO:0008483">
    <property type="term" value="F:transaminase activity"/>
    <property type="evidence" value="ECO:0007669"/>
    <property type="project" value="UniProtKB-KW"/>
</dbReference>
<dbReference type="InterPro" id="IPR036388">
    <property type="entry name" value="WH-like_DNA-bd_sf"/>
</dbReference>
<reference evidence="7 8" key="1">
    <citation type="journal article" date="2011" name="Curr. Microbiol.">
        <title>Luteibacter jiangsuensis sp. nov.: a methamidophos-degrading bacterium isolated from a methamidophos-manufacturing factory.</title>
        <authorList>
            <person name="Wang L."/>
            <person name="Wang G.L."/>
            <person name="Li S.P."/>
            <person name="Jiang J.D."/>
        </authorList>
    </citation>
    <scope>NUCLEOTIDE SEQUENCE [LARGE SCALE GENOMIC DNA]</scope>
    <source>
        <strain evidence="7 8">CGMCC 1.10133</strain>
    </source>
</reference>
<name>A0ABX0Q7S7_9GAMM</name>
<dbReference type="InterPro" id="IPR051446">
    <property type="entry name" value="HTH_trans_reg/aminotransferase"/>
</dbReference>
<dbReference type="PROSITE" id="PS50949">
    <property type="entry name" value="HTH_GNTR"/>
    <property type="match status" value="1"/>
</dbReference>
<keyword evidence="5" id="KW-0804">Transcription</keyword>
<evidence type="ECO:0000259" key="6">
    <source>
        <dbReference type="PROSITE" id="PS50949"/>
    </source>
</evidence>
<keyword evidence="8" id="KW-1185">Reference proteome</keyword>
<comment type="caution">
    <text evidence="7">The sequence shown here is derived from an EMBL/GenBank/DDBJ whole genome shotgun (WGS) entry which is preliminary data.</text>
</comment>
<dbReference type="RefSeq" id="WP_167126698.1">
    <property type="nucleotide sequence ID" value="NZ_JAAQQR010000005.1"/>
</dbReference>
<keyword evidence="7" id="KW-0032">Aminotransferase</keyword>
<evidence type="ECO:0000256" key="5">
    <source>
        <dbReference type="ARBA" id="ARBA00023163"/>
    </source>
</evidence>
<evidence type="ECO:0000256" key="4">
    <source>
        <dbReference type="ARBA" id="ARBA00023125"/>
    </source>
</evidence>
<keyword evidence="4" id="KW-0238">DNA-binding</keyword>
<gene>
    <name evidence="7" type="ORF">HBF26_12275</name>
</gene>
<evidence type="ECO:0000256" key="2">
    <source>
        <dbReference type="ARBA" id="ARBA00022898"/>
    </source>
</evidence>
<dbReference type="InterPro" id="IPR015421">
    <property type="entry name" value="PyrdxlP-dep_Trfase_major"/>
</dbReference>
<dbReference type="SUPFAM" id="SSF53383">
    <property type="entry name" value="PLP-dependent transferases"/>
    <property type="match status" value="1"/>
</dbReference>
<dbReference type="InterPro" id="IPR036390">
    <property type="entry name" value="WH_DNA-bd_sf"/>
</dbReference>
<comment type="similarity">
    <text evidence="1">In the C-terminal section; belongs to the class-I pyridoxal-phosphate-dependent aminotransferase family.</text>
</comment>
<keyword evidence="7" id="KW-0808">Transferase</keyword>
<evidence type="ECO:0000256" key="1">
    <source>
        <dbReference type="ARBA" id="ARBA00005384"/>
    </source>
</evidence>
<evidence type="ECO:0000256" key="3">
    <source>
        <dbReference type="ARBA" id="ARBA00023015"/>
    </source>
</evidence>
<organism evidence="7 8">
    <name type="scientific">Luteibacter jiangsuensis</name>
    <dbReference type="NCBI Taxonomy" id="637577"/>
    <lineage>
        <taxon>Bacteria</taxon>
        <taxon>Pseudomonadati</taxon>
        <taxon>Pseudomonadota</taxon>
        <taxon>Gammaproteobacteria</taxon>
        <taxon>Lysobacterales</taxon>
        <taxon>Rhodanobacteraceae</taxon>
        <taxon>Luteibacter</taxon>
    </lineage>
</organism>
<dbReference type="SUPFAM" id="SSF46785">
    <property type="entry name" value="Winged helix' DNA-binding domain"/>
    <property type="match status" value="1"/>
</dbReference>
<protein>
    <submittedName>
        <fullName evidence="7">PLP-dependent aminotransferase family protein</fullName>
    </submittedName>
</protein>